<dbReference type="Pfam" id="PF00480">
    <property type="entry name" value="ROK"/>
    <property type="match status" value="1"/>
</dbReference>
<dbReference type="eggNOG" id="COG1940">
    <property type="taxonomic scope" value="Bacteria"/>
</dbReference>
<dbReference type="EMBL" id="AXZF01000117">
    <property type="protein sequence ID" value="ERT67260.1"/>
    <property type="molecule type" value="Genomic_DNA"/>
</dbReference>
<dbReference type="HOGENOM" id="CLU_036604_0_2_0"/>
<evidence type="ECO:0000313" key="1">
    <source>
        <dbReference type="EMBL" id="ERT67260.1"/>
    </source>
</evidence>
<gene>
    <name evidence="1" type="ORF">HMPREF0202_02419</name>
</gene>
<proteinExistence type="predicted"/>
<dbReference type="PANTHER" id="PTHR18964:SF170">
    <property type="entry name" value="SUGAR KINASE"/>
    <property type="match status" value="1"/>
</dbReference>
<comment type="caution">
    <text evidence="1">The sequence shown here is derived from an EMBL/GenBank/DDBJ whole genome shotgun (WGS) entry which is preliminary data.</text>
</comment>
<dbReference type="AlphaFoldDB" id="U7V6U2"/>
<dbReference type="STRING" id="1319815.HMPREF0202_02419"/>
<reference evidence="1 2" key="1">
    <citation type="submission" date="2013-08" db="EMBL/GenBank/DDBJ databases">
        <authorList>
            <person name="Weinstock G."/>
            <person name="Sodergren E."/>
            <person name="Wylie T."/>
            <person name="Fulton L."/>
            <person name="Fulton R."/>
            <person name="Fronick C."/>
            <person name="O'Laughlin M."/>
            <person name="Godfrey J."/>
            <person name="Miner T."/>
            <person name="Herter B."/>
            <person name="Appelbaum E."/>
            <person name="Cordes M."/>
            <person name="Lek S."/>
            <person name="Wollam A."/>
            <person name="Pepin K.H."/>
            <person name="Palsikar V.B."/>
            <person name="Mitreva M."/>
            <person name="Wilson R.K."/>
        </authorList>
    </citation>
    <scope>NUCLEOTIDE SEQUENCE [LARGE SCALE GENOMIC DNA]</scope>
    <source>
        <strain evidence="1 2">ATCC BAA-474</strain>
    </source>
</reference>
<accession>U7V6U2</accession>
<dbReference type="InterPro" id="IPR000600">
    <property type="entry name" value="ROK"/>
</dbReference>
<dbReference type="Proteomes" id="UP000017081">
    <property type="component" value="Unassembled WGS sequence"/>
</dbReference>
<organism evidence="1 2">
    <name type="scientific">Cetobacterium somerae ATCC BAA-474</name>
    <dbReference type="NCBI Taxonomy" id="1319815"/>
    <lineage>
        <taxon>Bacteria</taxon>
        <taxon>Fusobacteriati</taxon>
        <taxon>Fusobacteriota</taxon>
        <taxon>Fusobacteriia</taxon>
        <taxon>Fusobacteriales</taxon>
        <taxon>Fusobacteriaceae</taxon>
        <taxon>Cetobacterium</taxon>
    </lineage>
</organism>
<keyword evidence="2" id="KW-1185">Reference proteome</keyword>
<sequence length="296" mass="32980">MKNIIVFDLGGSSIKYGVITTLGEILFKGSFQTPKDSFETLLNKMFEIFNLLKKFNPQGVSISSPGAVNSSSGIIKGISAIPYIHNFEIKKVFEETFQLPVEIENDGNCSALAEFWLGSGKNLKNVISVVLGSGIGGAVIQNEQLINGKTFQSGEFGYMLLEENKTWSSLCSTISLVEQAKKITKINDLDGIKLFNLSLIEYPELETLLKKYYLNLSKGIYNLQCAFDSDVFIISGGISSNPIFFENLTNHLNNFYNSLDDKVEIPLIKKAFFENDSNLIGAAYNFIENIQHKRFI</sequence>
<dbReference type="RefSeq" id="WP_023051951.1">
    <property type="nucleotide sequence ID" value="NZ_CP173070.2"/>
</dbReference>
<dbReference type="Gene3D" id="3.30.420.40">
    <property type="match status" value="2"/>
</dbReference>
<dbReference type="CDD" id="cd24152">
    <property type="entry name" value="ASKHA_NBD_ROK-like"/>
    <property type="match status" value="1"/>
</dbReference>
<dbReference type="InterPro" id="IPR043129">
    <property type="entry name" value="ATPase_NBD"/>
</dbReference>
<evidence type="ECO:0000313" key="2">
    <source>
        <dbReference type="Proteomes" id="UP000017081"/>
    </source>
</evidence>
<protein>
    <submittedName>
        <fullName evidence="1">ROK family protein</fullName>
    </submittedName>
</protein>
<dbReference type="PANTHER" id="PTHR18964">
    <property type="entry name" value="ROK (REPRESSOR, ORF, KINASE) FAMILY"/>
    <property type="match status" value="1"/>
</dbReference>
<dbReference type="SUPFAM" id="SSF53067">
    <property type="entry name" value="Actin-like ATPase domain"/>
    <property type="match status" value="1"/>
</dbReference>
<name>U7V6U2_9FUSO</name>